<accession>A0ABY6F4T8</accession>
<dbReference type="EMBL" id="CP089977">
    <property type="protein sequence ID" value="UXZ05063.1"/>
    <property type="molecule type" value="Genomic_DNA"/>
</dbReference>
<dbReference type="Proteomes" id="UP001063782">
    <property type="component" value="Chromosome"/>
</dbReference>
<evidence type="ECO:0000313" key="1">
    <source>
        <dbReference type="EMBL" id="UXZ05063.1"/>
    </source>
</evidence>
<evidence type="ECO:0000313" key="2">
    <source>
        <dbReference type="Proteomes" id="UP001063782"/>
    </source>
</evidence>
<reference evidence="1" key="1">
    <citation type="submission" date="2021-12" db="EMBL/GenBank/DDBJ databases">
        <title>taxonomy of Moraxella sp. ZY201224.</title>
        <authorList>
            <person name="Li F."/>
        </authorList>
    </citation>
    <scope>NUCLEOTIDE SEQUENCE</scope>
    <source>
        <strain evidence="1">ZY201224</strain>
    </source>
</reference>
<dbReference type="RefSeq" id="WP_263076564.1">
    <property type="nucleotide sequence ID" value="NZ_CP089977.1"/>
</dbReference>
<dbReference type="Pfam" id="PF10071">
    <property type="entry name" value="DUF2310"/>
    <property type="match status" value="1"/>
</dbReference>
<organism evidence="1 2">
    <name type="scientific">Moraxella nasicaprae</name>
    <dbReference type="NCBI Taxonomy" id="2904122"/>
    <lineage>
        <taxon>Bacteria</taxon>
        <taxon>Pseudomonadati</taxon>
        <taxon>Pseudomonadota</taxon>
        <taxon>Gammaproteobacteria</taxon>
        <taxon>Moraxellales</taxon>
        <taxon>Moraxellaceae</taxon>
        <taxon>Moraxella</taxon>
    </lineage>
</organism>
<keyword evidence="2" id="KW-1185">Reference proteome</keyword>
<protein>
    <submittedName>
        <fullName evidence="1">Zn-ribbon-containing protein</fullName>
    </submittedName>
</protein>
<sequence>MYTAKLSLKLCAKIDYDNHQDNADDILYGLIVAFVQNGQIADCRTHPNFIENDCLCVIVNIFNNDSLDERHHNISIKKTLSKLNPNDLKIEILGKEFESLDIAKLNETNALILTTHCYTNESPIRSFEFQPIPIHYLPKTNQDNENYYNLICWQKDFQDCDSLQMRCVVGEQWALTQMSDVNSELSKQGLEICQILKEKLGKPVYYDLYQYYILSNEKNRKCPKCGGEWLLKEPLHDRYDFKCDKCYLLSNFGVSEME</sequence>
<dbReference type="InterPro" id="IPR016908">
    <property type="entry name" value="UCP029037"/>
</dbReference>
<name>A0ABY6F4T8_9GAMM</name>
<proteinExistence type="predicted"/>
<gene>
    <name evidence="1" type="ORF">LU297_01000</name>
</gene>